<evidence type="ECO:0000313" key="4">
    <source>
        <dbReference type="Proteomes" id="UP000278351"/>
    </source>
</evidence>
<feature type="domain" description="FecR protein" evidence="1">
    <location>
        <begin position="177"/>
        <end position="272"/>
    </location>
</feature>
<keyword evidence="4" id="KW-1185">Reference proteome</keyword>
<dbReference type="EMBL" id="RPDH01000002">
    <property type="protein sequence ID" value="RPE08805.1"/>
    <property type="molecule type" value="Genomic_DNA"/>
</dbReference>
<dbReference type="OrthoDB" id="641696at2"/>
<dbReference type="Gene3D" id="2.60.120.1440">
    <property type="match status" value="1"/>
</dbReference>
<gene>
    <name evidence="3" type="ORF">EGT74_17395</name>
</gene>
<evidence type="ECO:0000259" key="2">
    <source>
        <dbReference type="Pfam" id="PF16344"/>
    </source>
</evidence>
<dbReference type="PIRSF" id="PIRSF018266">
    <property type="entry name" value="FecR"/>
    <property type="match status" value="1"/>
</dbReference>
<sequence>MSRLDTLFRKFMQGSCTQQEKQELFALIAKPEHDAALHRLLDEVIADTDEEKEVDAARAQEILSIILKAGAPPRKRPALLRTLGKVAAAAAVLGLAFATFHYFNAAPPAAQPQRSAIVQDIPAAVSGAVLTLGDGRKVPLDSLGQGIIAQQGGATVTLAKGALAYNDHDAAEVTYNTLNTPRGRVFRVVLPDGSTVWLNAASTLRYPTSFNQHDRTVELSGEAYFDIQPQAGKPFKVKVGSHTEVLVLGTGFNVSAYQNDALVATTLLHGKVSVNRQLLQPGEQAQLANGSPTLKIMKADTSQVMAWKNGMFNFDNADIREVMKQLERWYDIDVQYENGIPPLRFGGKIERGLSLQHITRILAISNVHCRLEGRKLIVTQ</sequence>
<feature type="domain" description="Protein FecR C-terminal" evidence="2">
    <location>
        <begin position="312"/>
        <end position="378"/>
    </location>
</feature>
<organism evidence="3 4">
    <name type="scientific">Chitinophaga lutea</name>
    <dbReference type="NCBI Taxonomy" id="2488634"/>
    <lineage>
        <taxon>Bacteria</taxon>
        <taxon>Pseudomonadati</taxon>
        <taxon>Bacteroidota</taxon>
        <taxon>Chitinophagia</taxon>
        <taxon>Chitinophagales</taxon>
        <taxon>Chitinophagaceae</taxon>
        <taxon>Chitinophaga</taxon>
    </lineage>
</organism>
<evidence type="ECO:0000313" key="3">
    <source>
        <dbReference type="EMBL" id="RPE08805.1"/>
    </source>
</evidence>
<dbReference type="InterPro" id="IPR032508">
    <property type="entry name" value="FecR_C"/>
</dbReference>
<dbReference type="RefSeq" id="WP_123847800.1">
    <property type="nucleotide sequence ID" value="NZ_RPDH01000002.1"/>
</dbReference>
<dbReference type="GO" id="GO:0016989">
    <property type="term" value="F:sigma factor antagonist activity"/>
    <property type="evidence" value="ECO:0007669"/>
    <property type="project" value="TreeGrafter"/>
</dbReference>
<comment type="caution">
    <text evidence="3">The sequence shown here is derived from an EMBL/GenBank/DDBJ whole genome shotgun (WGS) entry which is preliminary data.</text>
</comment>
<dbReference type="Gene3D" id="3.55.50.30">
    <property type="match status" value="1"/>
</dbReference>
<dbReference type="Proteomes" id="UP000278351">
    <property type="component" value="Unassembled WGS sequence"/>
</dbReference>
<evidence type="ECO:0000259" key="1">
    <source>
        <dbReference type="Pfam" id="PF04773"/>
    </source>
</evidence>
<reference evidence="3 4" key="1">
    <citation type="submission" date="2018-11" db="EMBL/GenBank/DDBJ databases">
        <title>Chitinophaga lutea sp.nov., isolate from arsenic contaminated soil.</title>
        <authorList>
            <person name="Zong Y."/>
        </authorList>
    </citation>
    <scope>NUCLEOTIDE SEQUENCE [LARGE SCALE GENOMIC DNA]</scope>
    <source>
        <strain evidence="3 4">ZY74</strain>
    </source>
</reference>
<dbReference type="InterPro" id="IPR012373">
    <property type="entry name" value="Ferrdict_sens_TM"/>
</dbReference>
<dbReference type="InterPro" id="IPR006860">
    <property type="entry name" value="FecR"/>
</dbReference>
<dbReference type="PANTHER" id="PTHR30273">
    <property type="entry name" value="PERIPLASMIC SIGNAL SENSOR AND SIGMA FACTOR ACTIVATOR FECR-RELATED"/>
    <property type="match status" value="1"/>
</dbReference>
<accession>A0A3N4PLY6</accession>
<name>A0A3N4PLY6_9BACT</name>
<dbReference type="Pfam" id="PF04773">
    <property type="entry name" value="FecR"/>
    <property type="match status" value="1"/>
</dbReference>
<dbReference type="Pfam" id="PF16344">
    <property type="entry name" value="FecR_C"/>
    <property type="match status" value="1"/>
</dbReference>
<protein>
    <submittedName>
        <fullName evidence="3">FecR family protein</fullName>
    </submittedName>
</protein>
<dbReference type="PANTHER" id="PTHR30273:SF2">
    <property type="entry name" value="PROTEIN FECR"/>
    <property type="match status" value="1"/>
</dbReference>
<proteinExistence type="predicted"/>
<dbReference type="AlphaFoldDB" id="A0A3N4PLY6"/>